<dbReference type="InterPro" id="IPR010730">
    <property type="entry name" value="HET"/>
</dbReference>
<dbReference type="PANTHER" id="PTHR24148:SF78">
    <property type="entry name" value="HETEROKARYON INCOMPATIBILITY DOMAIN-CONTAINING PROTEIN"/>
    <property type="match status" value="1"/>
</dbReference>
<sequence length="844" mass="95175">MSSSWKQPDQAVLLTSTLHTDGIDRGHTKVMASPSLYRPINGPNTIRLLRLLKGTKNYEEDPIRCELFEAPLPDGDDDEAYYEALSYTWGDASETGTIIIDGRPTTVTANLHKALGHLRQTDEDRILWVDALCINQGDHSERMHQVGKMGNIYKKAREVIIWLGITTEKIDLLLRGVQLLDQKMIRIPKPRTDDPVYLEIWLDAARRHLGKLKTMDLEVHEMRVQGLQELLARDWWRRIWVIQEAANAARARIQCSWRSVPTRTFALMPQLMGISPGPREEALLEVLPGPLRKHSWWHTDRSLETLLEKFQYSESKEECDQIYALLGMSSETTVPGCPLQADYSLSTTRIVQNTVSFLALGELADLEVCPLPHWELPELRRFLPLLRPRLLAWSLTQNHIALTKKLLDSNPPCAENPGQERLDINQAVDGFTPLGYAASRGQLDLIHLFSRRSDIKLRQRDPQGYSATRRALENDHLEAIEALVALDREILKDEGWNLLHQAIKANRPLVVQMLLACHDVDVNRSSESFTPLNLAAKLGHIDIVRLLLTRQDLDIGASDPAGFLPLERAMWAYHSTMATGVYSSIMALLFEHGGPSLLQNSGRRLLALAISQDWAVVICMLISHGVSPDETSITLDKHRISVSPLAFAVQLQHFEAVQALLEAGADPQPGPPPESATDKPSPELWCPIVLAIRSGSLPLLEMLLSTGKGAHITTWKAPNEDPLIYAIRERHAGMVKMLLARGADVGARTEQRKLPSFWLAVEYNAPKIMRLLADYGADFTVSSSSHPQVYQGRWGLKFTPWFQKFLEERHLSAADVWRFQPGEGILHTRTPLTRWQWKIASAER</sequence>
<protein>
    <submittedName>
        <fullName evidence="3">Heterokaryon incompatibility protein-domain-containing protein</fullName>
    </submittedName>
</protein>
<dbReference type="PROSITE" id="PS50297">
    <property type="entry name" value="ANK_REP_REGION"/>
    <property type="match status" value="2"/>
</dbReference>
<evidence type="ECO:0000256" key="1">
    <source>
        <dbReference type="PROSITE-ProRule" id="PRU00023"/>
    </source>
</evidence>
<feature type="repeat" description="ANK" evidence="1">
    <location>
        <begin position="527"/>
        <end position="548"/>
    </location>
</feature>
<dbReference type="AlphaFoldDB" id="A0A8K0X9P8"/>
<evidence type="ECO:0000313" key="4">
    <source>
        <dbReference type="Proteomes" id="UP000813385"/>
    </source>
</evidence>
<dbReference type="PROSITE" id="PS50088">
    <property type="entry name" value="ANK_REPEAT"/>
    <property type="match status" value="2"/>
</dbReference>
<reference evidence="3" key="1">
    <citation type="journal article" date="2021" name="Nat. Commun.">
        <title>Genetic determinants of endophytism in the Arabidopsis root mycobiome.</title>
        <authorList>
            <person name="Mesny F."/>
            <person name="Miyauchi S."/>
            <person name="Thiergart T."/>
            <person name="Pickel B."/>
            <person name="Atanasova L."/>
            <person name="Karlsson M."/>
            <person name="Huettel B."/>
            <person name="Barry K.W."/>
            <person name="Haridas S."/>
            <person name="Chen C."/>
            <person name="Bauer D."/>
            <person name="Andreopoulos W."/>
            <person name="Pangilinan J."/>
            <person name="LaButti K."/>
            <person name="Riley R."/>
            <person name="Lipzen A."/>
            <person name="Clum A."/>
            <person name="Drula E."/>
            <person name="Henrissat B."/>
            <person name="Kohler A."/>
            <person name="Grigoriev I.V."/>
            <person name="Martin F.M."/>
            <person name="Hacquard S."/>
        </authorList>
    </citation>
    <scope>NUCLEOTIDE SEQUENCE</scope>
    <source>
        <strain evidence="3">MPI-CAGE-AT-0016</strain>
    </source>
</reference>
<feature type="domain" description="Heterokaryon incompatibility" evidence="2">
    <location>
        <begin position="82"/>
        <end position="244"/>
    </location>
</feature>
<keyword evidence="1" id="KW-0040">ANK repeat</keyword>
<proteinExistence type="predicted"/>
<keyword evidence="4" id="KW-1185">Reference proteome</keyword>
<dbReference type="InterPro" id="IPR036770">
    <property type="entry name" value="Ankyrin_rpt-contain_sf"/>
</dbReference>
<dbReference type="Pfam" id="PF12796">
    <property type="entry name" value="Ank_2"/>
    <property type="match status" value="2"/>
</dbReference>
<evidence type="ECO:0000259" key="2">
    <source>
        <dbReference type="Pfam" id="PF06985"/>
    </source>
</evidence>
<dbReference type="Proteomes" id="UP000813385">
    <property type="component" value="Unassembled WGS sequence"/>
</dbReference>
<dbReference type="Gene3D" id="1.25.40.20">
    <property type="entry name" value="Ankyrin repeat-containing domain"/>
    <property type="match status" value="2"/>
</dbReference>
<gene>
    <name evidence="3" type="ORF">B0T11DRAFT_269855</name>
</gene>
<dbReference type="InterPro" id="IPR052895">
    <property type="entry name" value="HetReg/Transcr_Mod"/>
</dbReference>
<dbReference type="SMART" id="SM00248">
    <property type="entry name" value="ANK"/>
    <property type="match status" value="9"/>
</dbReference>
<dbReference type="PRINTS" id="PR01415">
    <property type="entry name" value="ANKYRIN"/>
</dbReference>
<dbReference type="OrthoDB" id="194358at2759"/>
<dbReference type="PANTHER" id="PTHR24148">
    <property type="entry name" value="ANKYRIN REPEAT DOMAIN-CONTAINING PROTEIN 39 HOMOLOG-RELATED"/>
    <property type="match status" value="1"/>
</dbReference>
<accession>A0A8K0X9P8</accession>
<feature type="repeat" description="ANK" evidence="1">
    <location>
        <begin position="718"/>
        <end position="750"/>
    </location>
</feature>
<organism evidence="3 4">
    <name type="scientific">Plectosphaerella cucumerina</name>
    <dbReference type="NCBI Taxonomy" id="40658"/>
    <lineage>
        <taxon>Eukaryota</taxon>
        <taxon>Fungi</taxon>
        <taxon>Dikarya</taxon>
        <taxon>Ascomycota</taxon>
        <taxon>Pezizomycotina</taxon>
        <taxon>Sordariomycetes</taxon>
        <taxon>Hypocreomycetidae</taxon>
        <taxon>Glomerellales</taxon>
        <taxon>Plectosphaerellaceae</taxon>
        <taxon>Plectosphaerella</taxon>
    </lineage>
</organism>
<dbReference type="EMBL" id="JAGPXD010000001">
    <property type="protein sequence ID" value="KAH7375185.1"/>
    <property type="molecule type" value="Genomic_DNA"/>
</dbReference>
<dbReference type="Pfam" id="PF06985">
    <property type="entry name" value="HET"/>
    <property type="match status" value="1"/>
</dbReference>
<dbReference type="SUPFAM" id="SSF48403">
    <property type="entry name" value="Ankyrin repeat"/>
    <property type="match status" value="2"/>
</dbReference>
<name>A0A8K0X9P8_9PEZI</name>
<dbReference type="InterPro" id="IPR002110">
    <property type="entry name" value="Ankyrin_rpt"/>
</dbReference>
<comment type="caution">
    <text evidence="3">The sequence shown here is derived from an EMBL/GenBank/DDBJ whole genome shotgun (WGS) entry which is preliminary data.</text>
</comment>
<evidence type="ECO:0000313" key="3">
    <source>
        <dbReference type="EMBL" id="KAH7375185.1"/>
    </source>
</evidence>